<dbReference type="GO" id="GO:0004725">
    <property type="term" value="F:protein tyrosine phosphatase activity"/>
    <property type="evidence" value="ECO:0007669"/>
    <property type="project" value="UniProtKB-EC"/>
</dbReference>
<proteinExistence type="inferred from homology"/>
<keyword evidence="3" id="KW-0378">Hydrolase</keyword>
<dbReference type="RefSeq" id="WP_310910786.1">
    <property type="nucleotide sequence ID" value="NZ_JAVLVT010000001.1"/>
</dbReference>
<keyword evidence="4" id="KW-1185">Reference proteome</keyword>
<reference evidence="4" key="1">
    <citation type="submission" date="2023-07" db="EMBL/GenBank/DDBJ databases">
        <title>Novel species in the genus Lipingzhangella isolated from Sambhar Salt Lake.</title>
        <authorList>
            <person name="Jiya N."/>
            <person name="Kajale S."/>
            <person name="Sharma A."/>
        </authorList>
    </citation>
    <scope>NUCLEOTIDE SEQUENCE [LARGE SCALE GENOMIC DNA]</scope>
    <source>
        <strain evidence="4">LS1_29</strain>
    </source>
</reference>
<dbReference type="SUPFAM" id="SSF52799">
    <property type="entry name" value="(Phosphotyrosine protein) phosphatases II"/>
    <property type="match status" value="1"/>
</dbReference>
<accession>A0ABU2H1X8</accession>
<dbReference type="EC" id="3.1.3.48" evidence="3"/>
<gene>
    <name evidence="3" type="ORF">RIF23_03190</name>
</gene>
<organism evidence="3 4">
    <name type="scientific">Lipingzhangella rawalii</name>
    <dbReference type="NCBI Taxonomy" id="2055835"/>
    <lineage>
        <taxon>Bacteria</taxon>
        <taxon>Bacillati</taxon>
        <taxon>Actinomycetota</taxon>
        <taxon>Actinomycetes</taxon>
        <taxon>Streptosporangiales</taxon>
        <taxon>Nocardiopsidaceae</taxon>
        <taxon>Lipingzhangella</taxon>
    </lineage>
</organism>
<dbReference type="PANTHER" id="PTHR31126">
    <property type="entry name" value="TYROSINE-PROTEIN PHOSPHATASE"/>
    <property type="match status" value="1"/>
</dbReference>
<dbReference type="PROSITE" id="PS50056">
    <property type="entry name" value="TYR_PHOSPHATASE_2"/>
    <property type="match status" value="1"/>
</dbReference>
<comment type="caution">
    <text evidence="3">The sequence shown here is derived from an EMBL/GenBank/DDBJ whole genome shotgun (WGS) entry which is preliminary data.</text>
</comment>
<protein>
    <submittedName>
        <fullName evidence="3">Tyrosine-protein phosphatase</fullName>
        <ecNumber evidence="3">3.1.3.48</ecNumber>
    </submittedName>
</protein>
<evidence type="ECO:0000313" key="3">
    <source>
        <dbReference type="EMBL" id="MDS1269298.1"/>
    </source>
</evidence>
<dbReference type="Gene3D" id="3.90.190.10">
    <property type="entry name" value="Protein tyrosine phosphatase superfamily"/>
    <property type="match status" value="1"/>
</dbReference>
<evidence type="ECO:0000256" key="1">
    <source>
        <dbReference type="ARBA" id="ARBA00009580"/>
    </source>
</evidence>
<dbReference type="Pfam" id="PF13350">
    <property type="entry name" value="Y_phosphatase3"/>
    <property type="match status" value="1"/>
</dbReference>
<evidence type="ECO:0000313" key="4">
    <source>
        <dbReference type="Proteomes" id="UP001250214"/>
    </source>
</evidence>
<dbReference type="InterPro" id="IPR026893">
    <property type="entry name" value="Tyr/Ser_Pase_IphP-type"/>
</dbReference>
<dbReference type="EMBL" id="JAVLVT010000001">
    <property type="protein sequence ID" value="MDS1269298.1"/>
    <property type="molecule type" value="Genomic_DNA"/>
</dbReference>
<comment type="similarity">
    <text evidence="1">Belongs to the protein-tyrosine phosphatase family.</text>
</comment>
<dbReference type="PROSITE" id="PS00383">
    <property type="entry name" value="TYR_PHOSPHATASE_1"/>
    <property type="match status" value="1"/>
</dbReference>
<feature type="domain" description="Tyrosine specific protein phosphatases" evidence="2">
    <location>
        <begin position="113"/>
        <end position="188"/>
    </location>
</feature>
<name>A0ABU2H1X8_9ACTN</name>
<dbReference type="InterPro" id="IPR000387">
    <property type="entry name" value="Tyr_Pase_dom"/>
</dbReference>
<evidence type="ECO:0000259" key="2">
    <source>
        <dbReference type="PROSITE" id="PS50056"/>
    </source>
</evidence>
<dbReference type="InterPro" id="IPR029021">
    <property type="entry name" value="Prot-tyrosine_phosphatase-like"/>
</dbReference>
<dbReference type="Proteomes" id="UP001250214">
    <property type="component" value="Unassembled WGS sequence"/>
</dbReference>
<dbReference type="InterPro" id="IPR016130">
    <property type="entry name" value="Tyr_Pase_AS"/>
</dbReference>
<sequence length="256" mass="27664">MTAPPDSTTPEVQLSSPCNFRDLGGHLTATGTVRTGRVYRSDDVATTTPEFATSMLDEHGVGHVIDLRSANEVAFTGRGPLASLPVTYHHLPLIDRYTPRLERPPATAEEMGRGYVHMVENAASRLAMALQLVAAADRAVVFHCAAGKDRTGVLAALLLSVLEVDPVDIVADYTRTDEVMPQVNTRLAPLIAAAHANGRSEPLADDHPLLRAPAVSMTEFLQVMTERHGHPLSPLRAAGLTFDIEQRLRERLVAEG</sequence>
<dbReference type="PANTHER" id="PTHR31126:SF1">
    <property type="entry name" value="TYROSINE SPECIFIC PROTEIN PHOSPHATASES DOMAIN-CONTAINING PROTEIN"/>
    <property type="match status" value="1"/>
</dbReference>